<evidence type="ECO:0000313" key="3">
    <source>
        <dbReference type="Proteomes" id="UP000465112"/>
    </source>
</evidence>
<keyword evidence="3" id="KW-1185">Reference proteome</keyword>
<gene>
    <name evidence="2" type="ORF">PFLUV_G00070750</name>
</gene>
<feature type="region of interest" description="Disordered" evidence="1">
    <location>
        <begin position="1"/>
        <end position="25"/>
    </location>
</feature>
<organism evidence="2 3">
    <name type="scientific">Perca fluviatilis</name>
    <name type="common">European perch</name>
    <dbReference type="NCBI Taxonomy" id="8168"/>
    <lineage>
        <taxon>Eukaryota</taxon>
        <taxon>Metazoa</taxon>
        <taxon>Chordata</taxon>
        <taxon>Craniata</taxon>
        <taxon>Vertebrata</taxon>
        <taxon>Euteleostomi</taxon>
        <taxon>Actinopterygii</taxon>
        <taxon>Neopterygii</taxon>
        <taxon>Teleostei</taxon>
        <taxon>Neoteleostei</taxon>
        <taxon>Acanthomorphata</taxon>
        <taxon>Eupercaria</taxon>
        <taxon>Perciformes</taxon>
        <taxon>Percoidei</taxon>
        <taxon>Percidae</taxon>
        <taxon>Percinae</taxon>
        <taxon>Perca</taxon>
    </lineage>
</organism>
<sequence length="98" mass="10549">MTNKIRPAGHGSALGQGHNLNISKRPLKSPQSEFAHIVLAVCSYFCSNNNPTGCFVSAFLLSTRLEVCTFYCSIMCQLSSGFSPLLSSLACLIASYLL</sequence>
<dbReference type="AlphaFoldDB" id="A0A6A5FAK0"/>
<dbReference type="Proteomes" id="UP000465112">
    <property type="component" value="Chromosome 6"/>
</dbReference>
<comment type="caution">
    <text evidence="2">The sequence shown here is derived from an EMBL/GenBank/DDBJ whole genome shotgun (WGS) entry which is preliminary data.</text>
</comment>
<evidence type="ECO:0000313" key="2">
    <source>
        <dbReference type="EMBL" id="KAF1389178.1"/>
    </source>
</evidence>
<protein>
    <submittedName>
        <fullName evidence="2">Uncharacterized protein</fullName>
    </submittedName>
</protein>
<reference evidence="2 3" key="1">
    <citation type="submission" date="2019-06" db="EMBL/GenBank/DDBJ databases">
        <title>A chromosome-scale genome assembly of the European perch, Perca fluviatilis.</title>
        <authorList>
            <person name="Roques C."/>
            <person name="Zahm M."/>
            <person name="Cabau C."/>
            <person name="Klopp C."/>
            <person name="Bouchez O."/>
            <person name="Donnadieu C."/>
            <person name="Kuhl H."/>
            <person name="Gislard M."/>
            <person name="Guendouz S."/>
            <person name="Journot L."/>
            <person name="Haffray P."/>
            <person name="Bestin A."/>
            <person name="Morvezen R."/>
            <person name="Feron R."/>
            <person name="Wen M."/>
            <person name="Jouanno E."/>
            <person name="Herpin A."/>
            <person name="Schartl M."/>
            <person name="Postlethwait J."/>
            <person name="Schaerlinger B."/>
            <person name="Chardard D."/>
            <person name="Lecocq T."/>
            <person name="Poncet C."/>
            <person name="Jaffrelo L."/>
            <person name="Lampietro C."/>
            <person name="Guiguen Y."/>
        </authorList>
    </citation>
    <scope>NUCLEOTIDE SEQUENCE [LARGE SCALE GENOMIC DNA]</scope>
    <source>
        <tissue evidence="2">Blood</tissue>
    </source>
</reference>
<evidence type="ECO:0000256" key="1">
    <source>
        <dbReference type="SAM" id="MobiDB-lite"/>
    </source>
</evidence>
<proteinExistence type="predicted"/>
<accession>A0A6A5FAK0</accession>
<dbReference type="EMBL" id="VHII01000006">
    <property type="protein sequence ID" value="KAF1389178.1"/>
    <property type="molecule type" value="Genomic_DNA"/>
</dbReference>
<name>A0A6A5FAK0_PERFL</name>